<keyword evidence="5" id="KW-1185">Reference proteome</keyword>
<comment type="caution">
    <text evidence="4">The sequence shown here is derived from an EMBL/GenBank/DDBJ whole genome shotgun (WGS) entry which is preliminary data.</text>
</comment>
<dbReference type="InterPro" id="IPR001343">
    <property type="entry name" value="Hemolysn_Ca-bd"/>
</dbReference>
<dbReference type="PRINTS" id="PR00313">
    <property type="entry name" value="CABNDNGRPT"/>
</dbReference>
<dbReference type="AlphaFoldDB" id="A0A6A8ACP9"/>
<proteinExistence type="predicted"/>
<evidence type="ECO:0000256" key="2">
    <source>
        <dbReference type="ARBA" id="ARBA00022525"/>
    </source>
</evidence>
<comment type="subcellular location">
    <subcellularLocation>
        <location evidence="1">Secreted</location>
    </subcellularLocation>
</comment>
<dbReference type="InterPro" id="IPR011049">
    <property type="entry name" value="Serralysin-like_metalloprot_C"/>
</dbReference>
<protein>
    <recommendedName>
        <fullName evidence="6">Calcium-binding protein</fullName>
    </recommendedName>
</protein>
<evidence type="ECO:0008006" key="6">
    <source>
        <dbReference type="Google" id="ProtNLM"/>
    </source>
</evidence>
<reference evidence="4 5" key="1">
    <citation type="submission" date="2019-11" db="EMBL/GenBank/DDBJ databases">
        <title>Genome analysis of Rhizobacterium cereale a novel genus and species isolated from maize roots in North Spain.</title>
        <authorList>
            <person name="Menendez E."/>
            <person name="Flores-Felix J.D."/>
            <person name="Ramirez-Bahena M.-H."/>
            <person name="Igual J.M."/>
            <person name="Garcia-Fraile P."/>
            <person name="Peix A."/>
            <person name="Velazquez E."/>
        </authorList>
    </citation>
    <scope>NUCLEOTIDE SEQUENCE [LARGE SCALE GENOMIC DNA]</scope>
    <source>
        <strain evidence="4 5">RZME27</strain>
    </source>
</reference>
<sequence length="495" mass="50866">MFHLKTLFGASGHGCSPDRGPAQGHHNGHGQGGGHGQGNGRCGSPANQGPTTQQVTTTSSLAVSVVAGADAYGQNTAAIVDANMRMFDRGLASFAVGSVVSIAAANGDGAYAATYAQVDVSGADLGKVSTSQVASADGSFMSTTTSFAVVDLKFDLKLAGCGGVTVSEQSGLASPQTDLSGNVASFEVDALVEAQNSYADVVADALAIEDAMSSTTIAATTALTASVTYTIVRGTIRDDQFSGTSSHDLMMGGKGNDTMRGLQGNDWMFGEQGNDRLEGGDGDDTMFGGTGKDVLLGGDGADWLFGGDDNDELDGGQGQDLLSGGSGSDTLRGGAGDDFLDGGKGKDRLFGDGGNDLFRLGASGGDDDDIYTGGAGVDTYLIRDKIDDDTITDFNLAQGDRIVLDEDVDHWSVSIRISSSDRNDLEITFSGQGAGSSSLVLDDFFRINPEFKLAGSKPTSKQQADHLVDHIFGQTVDDANGLHVFVFADILFDLG</sequence>
<dbReference type="SUPFAM" id="SSF51120">
    <property type="entry name" value="beta-Roll"/>
    <property type="match status" value="1"/>
</dbReference>
<accession>A0A6A8ACP9</accession>
<evidence type="ECO:0000313" key="4">
    <source>
        <dbReference type="EMBL" id="MQY49093.1"/>
    </source>
</evidence>
<feature type="compositionally biased region" description="Gly residues" evidence="3">
    <location>
        <begin position="29"/>
        <end position="41"/>
    </location>
</feature>
<dbReference type="PROSITE" id="PS00330">
    <property type="entry name" value="HEMOLYSIN_CALCIUM"/>
    <property type="match status" value="3"/>
</dbReference>
<evidence type="ECO:0000256" key="3">
    <source>
        <dbReference type="SAM" id="MobiDB-lite"/>
    </source>
</evidence>
<feature type="region of interest" description="Disordered" evidence="3">
    <location>
        <begin position="306"/>
        <end position="339"/>
    </location>
</feature>
<dbReference type="InterPro" id="IPR050557">
    <property type="entry name" value="RTX_toxin/Mannuronan_C5-epim"/>
</dbReference>
<evidence type="ECO:0000256" key="1">
    <source>
        <dbReference type="ARBA" id="ARBA00004613"/>
    </source>
</evidence>
<feature type="compositionally biased region" description="Low complexity" evidence="3">
    <location>
        <begin position="319"/>
        <end position="332"/>
    </location>
</feature>
<dbReference type="Proteomes" id="UP000435138">
    <property type="component" value="Unassembled WGS sequence"/>
</dbReference>
<keyword evidence="2" id="KW-0964">Secreted</keyword>
<organism evidence="4 5">
    <name type="scientific">Endobacterium cereale</name>
    <dbReference type="NCBI Taxonomy" id="2663029"/>
    <lineage>
        <taxon>Bacteria</taxon>
        <taxon>Pseudomonadati</taxon>
        <taxon>Pseudomonadota</taxon>
        <taxon>Alphaproteobacteria</taxon>
        <taxon>Hyphomicrobiales</taxon>
        <taxon>Rhizobiaceae</taxon>
        <taxon>Endobacterium</taxon>
    </lineage>
</organism>
<name>A0A6A8ACP9_9HYPH</name>
<feature type="region of interest" description="Disordered" evidence="3">
    <location>
        <begin position="13"/>
        <end position="56"/>
    </location>
</feature>
<dbReference type="Pfam" id="PF00353">
    <property type="entry name" value="HemolysinCabind"/>
    <property type="match status" value="3"/>
</dbReference>
<evidence type="ECO:0000313" key="5">
    <source>
        <dbReference type="Proteomes" id="UP000435138"/>
    </source>
</evidence>
<dbReference type="InterPro" id="IPR018511">
    <property type="entry name" value="Hemolysin-typ_Ca-bd_CS"/>
</dbReference>
<dbReference type="PANTHER" id="PTHR38340">
    <property type="entry name" value="S-LAYER PROTEIN"/>
    <property type="match status" value="1"/>
</dbReference>
<dbReference type="Gene3D" id="2.150.10.10">
    <property type="entry name" value="Serralysin-like metalloprotease, C-terminal"/>
    <property type="match status" value="2"/>
</dbReference>
<dbReference type="GO" id="GO:0005509">
    <property type="term" value="F:calcium ion binding"/>
    <property type="evidence" value="ECO:0007669"/>
    <property type="project" value="InterPro"/>
</dbReference>
<dbReference type="PANTHER" id="PTHR38340:SF1">
    <property type="entry name" value="S-LAYER PROTEIN"/>
    <property type="match status" value="1"/>
</dbReference>
<dbReference type="EMBL" id="WIXI01000050">
    <property type="protein sequence ID" value="MQY49093.1"/>
    <property type="molecule type" value="Genomic_DNA"/>
</dbReference>
<gene>
    <name evidence="4" type="ORF">GAO09_23950</name>
</gene>
<dbReference type="GO" id="GO:0005576">
    <property type="term" value="C:extracellular region"/>
    <property type="evidence" value="ECO:0007669"/>
    <property type="project" value="UniProtKB-SubCell"/>
</dbReference>